<reference evidence="13 14" key="1">
    <citation type="journal article" date="2019" name="Int. J. Syst. Evol. Microbiol.">
        <title>The Global Catalogue of Microorganisms (GCM) 10K type strain sequencing project: providing services to taxonomists for standard genome sequencing and annotation.</title>
        <authorList>
            <consortium name="The Broad Institute Genomics Platform"/>
            <consortium name="The Broad Institute Genome Sequencing Center for Infectious Disease"/>
            <person name="Wu L."/>
            <person name="Ma J."/>
        </authorList>
    </citation>
    <scope>NUCLEOTIDE SEQUENCE [LARGE SCALE GENOMIC DNA]</scope>
    <source>
        <strain evidence="13 14">JCM 10977</strain>
    </source>
</reference>
<protein>
    <recommendedName>
        <fullName evidence="2">histidine kinase</fullName>
        <ecNumber evidence="2">2.7.13.3</ecNumber>
    </recommendedName>
</protein>
<feature type="compositionally biased region" description="Gly residues" evidence="9">
    <location>
        <begin position="353"/>
        <end position="365"/>
    </location>
</feature>
<evidence type="ECO:0000256" key="6">
    <source>
        <dbReference type="ARBA" id="ARBA00022777"/>
    </source>
</evidence>
<dbReference type="Gene3D" id="3.30.565.10">
    <property type="entry name" value="Histidine kinase-like ATPase, C-terminal domain"/>
    <property type="match status" value="1"/>
</dbReference>
<dbReference type="Pfam" id="PF07730">
    <property type="entry name" value="HisKA_3"/>
    <property type="match status" value="1"/>
</dbReference>
<dbReference type="EMBL" id="BAAAHK010000009">
    <property type="protein sequence ID" value="GAA0945709.1"/>
    <property type="molecule type" value="Genomic_DNA"/>
</dbReference>
<keyword evidence="3" id="KW-0597">Phosphoprotein</keyword>
<evidence type="ECO:0000256" key="5">
    <source>
        <dbReference type="ARBA" id="ARBA00022741"/>
    </source>
</evidence>
<evidence type="ECO:0000259" key="12">
    <source>
        <dbReference type="Pfam" id="PF07730"/>
    </source>
</evidence>
<keyword evidence="6 13" id="KW-0418">Kinase</keyword>
<keyword evidence="7" id="KW-0067">ATP-binding</keyword>
<keyword evidence="10" id="KW-0472">Membrane</keyword>
<evidence type="ECO:0000256" key="1">
    <source>
        <dbReference type="ARBA" id="ARBA00000085"/>
    </source>
</evidence>
<evidence type="ECO:0000256" key="7">
    <source>
        <dbReference type="ARBA" id="ARBA00022840"/>
    </source>
</evidence>
<evidence type="ECO:0000256" key="8">
    <source>
        <dbReference type="ARBA" id="ARBA00023012"/>
    </source>
</evidence>
<organism evidence="13 14">
    <name type="scientific">Kribbella koreensis</name>
    <dbReference type="NCBI Taxonomy" id="57909"/>
    <lineage>
        <taxon>Bacteria</taxon>
        <taxon>Bacillati</taxon>
        <taxon>Actinomycetota</taxon>
        <taxon>Actinomycetes</taxon>
        <taxon>Propionibacteriales</taxon>
        <taxon>Kribbellaceae</taxon>
        <taxon>Kribbella</taxon>
    </lineage>
</organism>
<dbReference type="Proteomes" id="UP001500542">
    <property type="component" value="Unassembled WGS sequence"/>
</dbReference>
<evidence type="ECO:0000256" key="3">
    <source>
        <dbReference type="ARBA" id="ARBA00022553"/>
    </source>
</evidence>
<feature type="transmembrane region" description="Helical" evidence="10">
    <location>
        <begin position="121"/>
        <end position="139"/>
    </location>
</feature>
<dbReference type="SUPFAM" id="SSF55874">
    <property type="entry name" value="ATPase domain of HSP90 chaperone/DNA topoisomerase II/histidine kinase"/>
    <property type="match status" value="1"/>
</dbReference>
<name>A0ABN1QQJ3_9ACTN</name>
<dbReference type="PANTHER" id="PTHR24421:SF10">
    <property type="entry name" value="NITRATE_NITRITE SENSOR PROTEIN NARQ"/>
    <property type="match status" value="1"/>
</dbReference>
<sequence>MWAGLSLLVLTESGARNDPLWMRAGCLAVLAVAVLLRRSRPVIGLSLVIATEVVILAGSLGTTMGVPIALIPAISLLSYVSGRRETRLRPFVLMCSGELAALLILSLAVHRDVPVTEAVLTWLLILLLSLLVVVLPWLIGRYRAQQALLATAGWDRAERIEREHRMEIAQERLRERSRIAEDMHDSVGHELSLIALRAAALEVDAELPERHRRAATELREAAATATERLGEIIGVLRDGEASVVPAQETVAELVDRAAASGLAVKLVQEGNSELSPMVDRAVHRVVQESLTNASKHAPGAEVVVTVSQVGDQVEVRVLNDAAPGLASTERGGHGTAAERGRHGSADARAGEPGADGSGRGGSGGRGLAGLAERARLVGGSLRAGARSGGGFEVLARIPRAGGRVEAEVPVESGAADERATVRRNARRGLITAVTVPVAIGAVVGLVAFGYYMIVGYSSILRPADYDALRLGQPVDQVEARLPAMQMVGPPSDGVEQPKEWSCRFYRPDAPFSTTYAYRLCFQNGVLVAKSVIQTGSVQPELPATEGQPTADDEPTTEGTP</sequence>
<gene>
    <name evidence="13" type="ORF">GCM10009554_40800</name>
</gene>
<feature type="domain" description="Histidine kinase/HSP90-like ATPase" evidence="11">
    <location>
        <begin position="280"/>
        <end position="399"/>
    </location>
</feature>
<dbReference type="EC" id="2.7.13.3" evidence="2"/>
<feature type="transmembrane region" description="Helical" evidence="10">
    <location>
        <begin position="428"/>
        <end position="453"/>
    </location>
</feature>
<feature type="region of interest" description="Disordered" evidence="9">
    <location>
        <begin position="538"/>
        <end position="560"/>
    </location>
</feature>
<accession>A0ABN1QQJ3</accession>
<dbReference type="Pfam" id="PF02518">
    <property type="entry name" value="HATPase_c"/>
    <property type="match status" value="1"/>
</dbReference>
<dbReference type="InterPro" id="IPR003594">
    <property type="entry name" value="HATPase_dom"/>
</dbReference>
<keyword evidence="10" id="KW-1133">Transmembrane helix</keyword>
<feature type="compositionally biased region" description="Basic and acidic residues" evidence="9">
    <location>
        <begin position="330"/>
        <end position="349"/>
    </location>
</feature>
<dbReference type="PANTHER" id="PTHR24421">
    <property type="entry name" value="NITRATE/NITRITE SENSOR PROTEIN NARX-RELATED"/>
    <property type="match status" value="1"/>
</dbReference>
<feature type="transmembrane region" description="Helical" evidence="10">
    <location>
        <begin position="20"/>
        <end position="36"/>
    </location>
</feature>
<evidence type="ECO:0000256" key="4">
    <source>
        <dbReference type="ARBA" id="ARBA00022679"/>
    </source>
</evidence>
<keyword evidence="10" id="KW-0812">Transmembrane</keyword>
<keyword evidence="5" id="KW-0547">Nucleotide-binding</keyword>
<feature type="compositionally biased region" description="Acidic residues" evidence="9">
    <location>
        <begin position="550"/>
        <end position="560"/>
    </location>
</feature>
<feature type="transmembrane region" description="Helical" evidence="10">
    <location>
        <begin position="43"/>
        <end position="60"/>
    </location>
</feature>
<dbReference type="InterPro" id="IPR050482">
    <property type="entry name" value="Sensor_HK_TwoCompSys"/>
</dbReference>
<dbReference type="InterPro" id="IPR011712">
    <property type="entry name" value="Sig_transdc_His_kin_sub3_dim/P"/>
</dbReference>
<dbReference type="GO" id="GO:0016301">
    <property type="term" value="F:kinase activity"/>
    <property type="evidence" value="ECO:0007669"/>
    <property type="project" value="UniProtKB-KW"/>
</dbReference>
<evidence type="ECO:0000313" key="13">
    <source>
        <dbReference type="EMBL" id="GAA0945709.1"/>
    </source>
</evidence>
<evidence type="ECO:0000256" key="9">
    <source>
        <dbReference type="SAM" id="MobiDB-lite"/>
    </source>
</evidence>
<feature type="domain" description="Signal transduction histidine kinase subgroup 3 dimerisation and phosphoacceptor" evidence="12">
    <location>
        <begin position="175"/>
        <end position="239"/>
    </location>
</feature>
<dbReference type="Gene3D" id="1.20.5.1930">
    <property type="match status" value="1"/>
</dbReference>
<evidence type="ECO:0000313" key="14">
    <source>
        <dbReference type="Proteomes" id="UP001500542"/>
    </source>
</evidence>
<keyword evidence="8" id="KW-0902">Two-component regulatory system</keyword>
<keyword evidence="14" id="KW-1185">Reference proteome</keyword>
<keyword evidence="4" id="KW-0808">Transferase</keyword>
<comment type="catalytic activity">
    <reaction evidence="1">
        <text>ATP + protein L-histidine = ADP + protein N-phospho-L-histidine.</text>
        <dbReference type="EC" id="2.7.13.3"/>
    </reaction>
</comment>
<feature type="transmembrane region" description="Helical" evidence="10">
    <location>
        <begin position="66"/>
        <end position="82"/>
    </location>
</feature>
<comment type="caution">
    <text evidence="13">The sequence shown here is derived from an EMBL/GenBank/DDBJ whole genome shotgun (WGS) entry which is preliminary data.</text>
</comment>
<evidence type="ECO:0000259" key="11">
    <source>
        <dbReference type="Pfam" id="PF02518"/>
    </source>
</evidence>
<evidence type="ECO:0000256" key="10">
    <source>
        <dbReference type="SAM" id="Phobius"/>
    </source>
</evidence>
<evidence type="ECO:0000256" key="2">
    <source>
        <dbReference type="ARBA" id="ARBA00012438"/>
    </source>
</evidence>
<proteinExistence type="predicted"/>
<dbReference type="CDD" id="cd16917">
    <property type="entry name" value="HATPase_UhpB-NarQ-NarX-like"/>
    <property type="match status" value="1"/>
</dbReference>
<dbReference type="InterPro" id="IPR036890">
    <property type="entry name" value="HATPase_C_sf"/>
</dbReference>
<feature type="region of interest" description="Disordered" evidence="9">
    <location>
        <begin position="320"/>
        <end position="365"/>
    </location>
</feature>
<feature type="transmembrane region" description="Helical" evidence="10">
    <location>
        <begin position="91"/>
        <end position="109"/>
    </location>
</feature>